<dbReference type="PROSITE" id="PS00108">
    <property type="entry name" value="PROTEIN_KINASE_ST"/>
    <property type="match status" value="1"/>
</dbReference>
<evidence type="ECO:0000259" key="9">
    <source>
        <dbReference type="PROSITE" id="PS50011"/>
    </source>
</evidence>
<keyword evidence="8" id="KW-0812">Transmembrane</keyword>
<dbReference type="GO" id="GO:0005524">
    <property type="term" value="F:ATP binding"/>
    <property type="evidence" value="ECO:0007669"/>
    <property type="project" value="UniProtKB-UniRule"/>
</dbReference>
<reference evidence="10 11" key="1">
    <citation type="submission" date="2019-08" db="EMBL/GenBank/DDBJ databases">
        <title>Complete genome sequence of Candidatus Uab amorphum.</title>
        <authorList>
            <person name="Shiratori T."/>
            <person name="Suzuki S."/>
            <person name="Kakizawa Y."/>
            <person name="Ishida K."/>
        </authorList>
    </citation>
    <scope>NUCLEOTIDE SEQUENCE [LARGE SCALE GENOMIC DNA]</scope>
    <source>
        <strain evidence="10 11">SRT547</strain>
    </source>
</reference>
<evidence type="ECO:0000256" key="3">
    <source>
        <dbReference type="ARBA" id="ARBA00022679"/>
    </source>
</evidence>
<dbReference type="Gene3D" id="1.10.510.10">
    <property type="entry name" value="Transferase(Phosphotransferase) domain 1"/>
    <property type="match status" value="1"/>
</dbReference>
<dbReference type="PROSITE" id="PS00107">
    <property type="entry name" value="PROTEIN_KINASE_ATP"/>
    <property type="match status" value="1"/>
</dbReference>
<keyword evidence="11" id="KW-1185">Reference proteome</keyword>
<protein>
    <recommendedName>
        <fullName evidence="1">non-specific serine/threonine protein kinase</fullName>
        <ecNumber evidence="1">2.7.11.1</ecNumber>
    </recommendedName>
</protein>
<keyword evidence="4 7" id="KW-0547">Nucleotide-binding</keyword>
<dbReference type="KEGG" id="uam:UABAM_02677"/>
<dbReference type="PROSITE" id="PS50011">
    <property type="entry name" value="PROTEIN_KINASE_DOM"/>
    <property type="match status" value="1"/>
</dbReference>
<evidence type="ECO:0000256" key="5">
    <source>
        <dbReference type="ARBA" id="ARBA00022777"/>
    </source>
</evidence>
<name>A0A5S9INI3_UABAM</name>
<dbReference type="Proteomes" id="UP000326354">
    <property type="component" value="Chromosome"/>
</dbReference>
<accession>A0A5S9INI3</accession>
<dbReference type="EMBL" id="AP019860">
    <property type="protein sequence ID" value="BBM84320.1"/>
    <property type="molecule type" value="Genomic_DNA"/>
</dbReference>
<evidence type="ECO:0000256" key="1">
    <source>
        <dbReference type="ARBA" id="ARBA00012513"/>
    </source>
</evidence>
<dbReference type="InterPro" id="IPR000719">
    <property type="entry name" value="Prot_kinase_dom"/>
</dbReference>
<dbReference type="SMART" id="SM00220">
    <property type="entry name" value="S_TKc"/>
    <property type="match status" value="1"/>
</dbReference>
<feature type="domain" description="Protein kinase" evidence="9">
    <location>
        <begin position="18"/>
        <end position="278"/>
    </location>
</feature>
<dbReference type="RefSeq" id="WP_151968481.1">
    <property type="nucleotide sequence ID" value="NZ_AP019860.1"/>
</dbReference>
<dbReference type="CDD" id="cd14014">
    <property type="entry name" value="STKc_PknB_like"/>
    <property type="match status" value="1"/>
</dbReference>
<keyword evidence="8" id="KW-0472">Membrane</keyword>
<feature type="transmembrane region" description="Helical" evidence="8">
    <location>
        <begin position="294"/>
        <end position="315"/>
    </location>
</feature>
<keyword evidence="2 10" id="KW-0723">Serine/threonine-protein kinase</keyword>
<evidence type="ECO:0000256" key="4">
    <source>
        <dbReference type="ARBA" id="ARBA00022741"/>
    </source>
</evidence>
<keyword evidence="8" id="KW-1133">Transmembrane helix</keyword>
<dbReference type="OrthoDB" id="6111975at2"/>
<dbReference type="GO" id="GO:0004674">
    <property type="term" value="F:protein serine/threonine kinase activity"/>
    <property type="evidence" value="ECO:0007669"/>
    <property type="project" value="UniProtKB-KW"/>
</dbReference>
<evidence type="ECO:0000313" key="11">
    <source>
        <dbReference type="Proteomes" id="UP000326354"/>
    </source>
</evidence>
<dbReference type="Pfam" id="PF00069">
    <property type="entry name" value="Pkinase"/>
    <property type="match status" value="1"/>
</dbReference>
<evidence type="ECO:0000256" key="2">
    <source>
        <dbReference type="ARBA" id="ARBA00022527"/>
    </source>
</evidence>
<dbReference type="FunFam" id="1.10.510.10:FF:000021">
    <property type="entry name" value="Serine/threonine protein kinase"/>
    <property type="match status" value="1"/>
</dbReference>
<evidence type="ECO:0000313" key="10">
    <source>
        <dbReference type="EMBL" id="BBM84320.1"/>
    </source>
</evidence>
<feature type="binding site" evidence="7">
    <location>
        <position position="47"/>
    </location>
    <ligand>
        <name>ATP</name>
        <dbReference type="ChEBI" id="CHEBI:30616"/>
    </ligand>
</feature>
<dbReference type="Gene3D" id="3.30.200.20">
    <property type="entry name" value="Phosphorylase Kinase, domain 1"/>
    <property type="match status" value="1"/>
</dbReference>
<dbReference type="PANTHER" id="PTHR43289">
    <property type="entry name" value="MITOGEN-ACTIVATED PROTEIN KINASE KINASE KINASE 20-RELATED"/>
    <property type="match status" value="1"/>
</dbReference>
<dbReference type="InterPro" id="IPR008271">
    <property type="entry name" value="Ser/Thr_kinase_AS"/>
</dbReference>
<keyword evidence="5 10" id="KW-0418">Kinase</keyword>
<dbReference type="InterPro" id="IPR017441">
    <property type="entry name" value="Protein_kinase_ATP_BS"/>
</dbReference>
<evidence type="ECO:0000256" key="8">
    <source>
        <dbReference type="SAM" id="Phobius"/>
    </source>
</evidence>
<dbReference type="SUPFAM" id="SSF56112">
    <property type="entry name" value="Protein kinase-like (PK-like)"/>
    <property type="match status" value="1"/>
</dbReference>
<evidence type="ECO:0000256" key="7">
    <source>
        <dbReference type="PROSITE-ProRule" id="PRU10141"/>
    </source>
</evidence>
<sequence>MDNQFHSTQREKPRVQDYQLESLIGEGGMGKVYKAIHLKTQQVVAIKVLSSQNQIDMNSIRRFLKEVHVISQLHHRNIIRLISSGQQNGIPYFVMDFIEGITLRQWLEKKNSLRRRLAMVVKVARAVDYAHENDVIHRDLKPDNIMIRENNEPCVMDFGLAKFSEDIDNLTQTGSILGTFYYMSPEQAEGRKHDIDYRTDIYALGAILYECITKTPPFTGPNASSIIKQICYDPVVAPSTKMPKVSKEIDKICLKALAKSPQDRYQNLEDFIEDIEAFQSGKKVKARIPQQRSMVPIIVAAILFVAVALVAFVFLKQRTSAVPKKEIVSVYHKLKSDISSGIAIDDHLEIYRNKWGEFSFFHQKMAELHFYYAFVNDAQYSERLAKMKMHIDSAIQQQQGDAYNTYLLYQYYWIKRDVPQKVFSELAAQQNKIARLLPLYDASQNPLDFIQKHVRKKWLQAIRFSQKTKMRSISHIVQPFLYYNYLPEDILFEDYSIWIRGKRVSKIREAVYVVGILNKKLHYLAVSSDRKLVEVYIDIDTLETIGYKDLGNTPRVRTAKVNWEQLNETIDVMTTGFLKSFCTKGYIFLFANSKKYSQKPPMVQASPHLEKLFRLKLDLNNVSNSLYLFYKKRKISAENEFVMAAGLADDKVVYLAMTPLGQIKDVHYDFRRHKKIRENLVVQLNKQNMQQSAAYLRYAFLGHIKDLGYISIIFNNK</sequence>
<dbReference type="EC" id="2.7.11.1" evidence="1"/>
<proteinExistence type="predicted"/>
<dbReference type="PANTHER" id="PTHR43289:SF34">
    <property type="entry name" value="SERINE_THREONINE-PROTEIN KINASE YBDM-RELATED"/>
    <property type="match status" value="1"/>
</dbReference>
<organism evidence="10 11">
    <name type="scientific">Uabimicrobium amorphum</name>
    <dbReference type="NCBI Taxonomy" id="2596890"/>
    <lineage>
        <taxon>Bacteria</taxon>
        <taxon>Pseudomonadati</taxon>
        <taxon>Planctomycetota</taxon>
        <taxon>Candidatus Uabimicrobiia</taxon>
        <taxon>Candidatus Uabimicrobiales</taxon>
        <taxon>Candidatus Uabimicrobiaceae</taxon>
        <taxon>Candidatus Uabimicrobium</taxon>
    </lineage>
</organism>
<evidence type="ECO:0000256" key="6">
    <source>
        <dbReference type="ARBA" id="ARBA00022840"/>
    </source>
</evidence>
<dbReference type="InterPro" id="IPR011009">
    <property type="entry name" value="Kinase-like_dom_sf"/>
</dbReference>
<dbReference type="AlphaFoldDB" id="A0A5S9INI3"/>
<keyword evidence="6 7" id="KW-0067">ATP-binding</keyword>
<keyword evidence="3" id="KW-0808">Transferase</keyword>
<gene>
    <name evidence="10" type="ORF">UABAM_02677</name>
</gene>